<dbReference type="InterPro" id="IPR006680">
    <property type="entry name" value="Amidohydro-rel"/>
</dbReference>
<feature type="domain" description="Amidohydrolase-related" evidence="6">
    <location>
        <begin position="55"/>
        <end position="440"/>
    </location>
</feature>
<dbReference type="SUPFAM" id="SSF51556">
    <property type="entry name" value="Metallo-dependent hydrolases"/>
    <property type="match status" value="1"/>
</dbReference>
<dbReference type="PANTHER" id="PTHR11647:SF1">
    <property type="entry name" value="COLLAPSIN RESPONSE MEDIATOR PROTEIN"/>
    <property type="match status" value="1"/>
</dbReference>
<organism evidence="7 8">
    <name type="scientific">Ardenticatena maritima</name>
    <dbReference type="NCBI Taxonomy" id="872965"/>
    <lineage>
        <taxon>Bacteria</taxon>
        <taxon>Bacillati</taxon>
        <taxon>Chloroflexota</taxon>
        <taxon>Ardenticatenia</taxon>
        <taxon>Ardenticatenales</taxon>
        <taxon>Ardenticatenaceae</taxon>
        <taxon>Ardenticatena</taxon>
    </lineage>
</organism>
<dbReference type="InterPro" id="IPR011059">
    <property type="entry name" value="Metal-dep_hydrolase_composite"/>
</dbReference>
<dbReference type="FunFam" id="3.20.20.140:FF:000076">
    <property type="entry name" value="Dihydropyrimidinase like 2"/>
    <property type="match status" value="1"/>
</dbReference>
<comment type="cofactor">
    <cofactor evidence="1">
        <name>Zn(2+)</name>
        <dbReference type="ChEBI" id="CHEBI:29105"/>
    </cofactor>
</comment>
<name>A0A0N8GSH6_9CHLR</name>
<dbReference type="Pfam" id="PF01979">
    <property type="entry name" value="Amidohydro_1"/>
    <property type="match status" value="1"/>
</dbReference>
<accession>A0A0N8GSH6</accession>
<sequence>MAYLIRNARLITAADDATGDLLIEGEQIAAVGRNLPERIGPQLRPEILDADGLWAMPGGIDVHTHLELYSWDTVSADDFYTGQVAALFGGTTAHIDFANQARGQTLREALDAWHARAEGKAIIDYGFHVSITDPTDAVLHEMGQLPAWGVSSVKLFLAYKGVYQLSDGDFFRVCRRAAELGLLPIVHAETGDVIDILVREAIAAGHTEPIWHARTRPPECEAEATHRAIRLAEMAGAPIYIVHLTQREALQAVAHAQQRGTRAFAETCIQYLYWTIDDLARPDFEGAKFVCSPPFRTRDDSAALWRGLADGTLAVVATDHCPFNFATQKTLGRERFDKIPNGVPAIEDRLLLLFSDGVMQERLTPSQFVALTATNPAKLFGLYPRKGALAPGSDADVVLWDPTVRHVRSARTHHMNVDYNLWEGVEVQGKPVKVFSRGRLLVDGDDFRGEPGTGRYLYRGRSAAFAASSR</sequence>
<reference evidence="7 8" key="1">
    <citation type="submission" date="2015-07" db="EMBL/GenBank/DDBJ databases">
        <title>Whole genome sequence of Ardenticatena maritima DSM 23922.</title>
        <authorList>
            <person name="Hemp J."/>
            <person name="Ward L.M."/>
            <person name="Pace L.A."/>
            <person name="Fischer W.W."/>
        </authorList>
    </citation>
    <scope>NUCLEOTIDE SEQUENCE [LARGE SCALE GENOMIC DNA]</scope>
    <source>
        <strain evidence="7 8">110S</strain>
    </source>
</reference>
<evidence type="ECO:0000256" key="1">
    <source>
        <dbReference type="ARBA" id="ARBA00001947"/>
    </source>
</evidence>
<evidence type="ECO:0000256" key="2">
    <source>
        <dbReference type="ARBA" id="ARBA00008829"/>
    </source>
</evidence>
<dbReference type="Gene3D" id="2.30.40.10">
    <property type="entry name" value="Urease, subunit C, domain 1"/>
    <property type="match status" value="1"/>
</dbReference>
<dbReference type="Proteomes" id="UP000050502">
    <property type="component" value="Unassembled WGS sequence"/>
</dbReference>
<comment type="similarity">
    <text evidence="2">Belongs to the metallo-dependent hydrolases superfamily. Hydantoinase/dihydropyrimidinase family.</text>
</comment>
<keyword evidence="3" id="KW-0479">Metal-binding</keyword>
<dbReference type="SUPFAM" id="SSF51338">
    <property type="entry name" value="Composite domain of metallo-dependent hydrolases"/>
    <property type="match status" value="2"/>
</dbReference>
<feature type="modified residue" description="N6-carboxylysine" evidence="5">
    <location>
        <position position="154"/>
    </location>
</feature>
<dbReference type="InterPro" id="IPR011778">
    <property type="entry name" value="Hydantoinase/dihydroPyrase"/>
</dbReference>
<dbReference type="AlphaFoldDB" id="A0A0N8GSH6"/>
<evidence type="ECO:0000256" key="3">
    <source>
        <dbReference type="ARBA" id="ARBA00022723"/>
    </source>
</evidence>
<dbReference type="CDD" id="cd01314">
    <property type="entry name" value="D-HYD"/>
    <property type="match status" value="1"/>
</dbReference>
<evidence type="ECO:0000259" key="6">
    <source>
        <dbReference type="Pfam" id="PF01979"/>
    </source>
</evidence>
<dbReference type="Gene3D" id="3.20.20.140">
    <property type="entry name" value="Metal-dependent hydrolases"/>
    <property type="match status" value="1"/>
</dbReference>
<keyword evidence="4" id="KW-0378">Hydrolase</keyword>
<dbReference type="PATRIC" id="fig|872965.6.peg.409"/>
<dbReference type="NCBIfam" id="TIGR02033">
    <property type="entry name" value="D-hydantoinase"/>
    <property type="match status" value="1"/>
</dbReference>
<gene>
    <name evidence="7" type="ORF">SE16_02320</name>
</gene>
<evidence type="ECO:0000256" key="5">
    <source>
        <dbReference type="PIRSR" id="PIRSR611778-50"/>
    </source>
</evidence>
<dbReference type="GO" id="GO:0005829">
    <property type="term" value="C:cytosol"/>
    <property type="evidence" value="ECO:0007669"/>
    <property type="project" value="TreeGrafter"/>
</dbReference>
<dbReference type="EMBL" id="LGKN01000003">
    <property type="protein sequence ID" value="KPL89322.1"/>
    <property type="molecule type" value="Genomic_DNA"/>
</dbReference>
<dbReference type="InterPro" id="IPR032466">
    <property type="entry name" value="Metal_Hydrolase"/>
</dbReference>
<evidence type="ECO:0000256" key="4">
    <source>
        <dbReference type="ARBA" id="ARBA00022801"/>
    </source>
</evidence>
<protein>
    <recommendedName>
        <fullName evidence="6">Amidohydrolase-related domain-containing protein</fullName>
    </recommendedName>
</protein>
<evidence type="ECO:0000313" key="7">
    <source>
        <dbReference type="EMBL" id="KPL89322.1"/>
    </source>
</evidence>
<dbReference type="GO" id="GO:0016812">
    <property type="term" value="F:hydrolase activity, acting on carbon-nitrogen (but not peptide) bonds, in cyclic amides"/>
    <property type="evidence" value="ECO:0007669"/>
    <property type="project" value="TreeGrafter"/>
</dbReference>
<comment type="PTM">
    <text evidence="5">Carbamylation allows a single lysine to coordinate two divalent metal cations.</text>
</comment>
<dbReference type="PANTHER" id="PTHR11647">
    <property type="entry name" value="HYDRANTOINASE/DIHYDROPYRIMIDINASE FAMILY MEMBER"/>
    <property type="match status" value="1"/>
</dbReference>
<dbReference type="InterPro" id="IPR050378">
    <property type="entry name" value="Metallo-dep_Hydrolases_sf"/>
</dbReference>
<dbReference type="GO" id="GO:0046872">
    <property type="term" value="F:metal ion binding"/>
    <property type="evidence" value="ECO:0007669"/>
    <property type="project" value="UniProtKB-KW"/>
</dbReference>
<dbReference type="RefSeq" id="WP_060687146.1">
    <property type="nucleotide sequence ID" value="NZ_LGKN01000003.1"/>
</dbReference>
<evidence type="ECO:0000313" key="8">
    <source>
        <dbReference type="Proteomes" id="UP000050502"/>
    </source>
</evidence>
<proteinExistence type="inferred from homology"/>
<comment type="caution">
    <text evidence="7">The sequence shown here is derived from an EMBL/GenBank/DDBJ whole genome shotgun (WGS) entry which is preliminary data.</text>
</comment>